<comment type="caution">
    <text evidence="1">The sequence shown here is derived from an EMBL/GenBank/DDBJ whole genome shotgun (WGS) entry which is preliminary data.</text>
</comment>
<dbReference type="OrthoDB" id="3037331at2759"/>
<dbReference type="EMBL" id="JACAZI010000001">
    <property type="protein sequence ID" value="KAF7371928.1"/>
    <property type="molecule type" value="Genomic_DNA"/>
</dbReference>
<organism evidence="1 2">
    <name type="scientific">Mycena venus</name>
    <dbReference type="NCBI Taxonomy" id="2733690"/>
    <lineage>
        <taxon>Eukaryota</taxon>
        <taxon>Fungi</taxon>
        <taxon>Dikarya</taxon>
        <taxon>Basidiomycota</taxon>
        <taxon>Agaricomycotina</taxon>
        <taxon>Agaricomycetes</taxon>
        <taxon>Agaricomycetidae</taxon>
        <taxon>Agaricales</taxon>
        <taxon>Marasmiineae</taxon>
        <taxon>Mycenaceae</taxon>
        <taxon>Mycena</taxon>
    </lineage>
</organism>
<dbReference type="AlphaFoldDB" id="A0A8H6Z3I1"/>
<evidence type="ECO:0000313" key="2">
    <source>
        <dbReference type="Proteomes" id="UP000620124"/>
    </source>
</evidence>
<keyword evidence="2" id="KW-1185">Reference proteome</keyword>
<gene>
    <name evidence="1" type="ORF">MVEN_00050700</name>
</gene>
<accession>A0A8H6Z3I1</accession>
<reference evidence="1" key="1">
    <citation type="submission" date="2020-05" db="EMBL/GenBank/DDBJ databases">
        <title>Mycena genomes resolve the evolution of fungal bioluminescence.</title>
        <authorList>
            <person name="Tsai I.J."/>
        </authorList>
    </citation>
    <scope>NUCLEOTIDE SEQUENCE</scope>
    <source>
        <strain evidence="1">CCC161011</strain>
    </source>
</reference>
<evidence type="ECO:0000313" key="1">
    <source>
        <dbReference type="EMBL" id="KAF7371928.1"/>
    </source>
</evidence>
<protein>
    <submittedName>
        <fullName evidence="1">Uncharacterized protein</fullName>
    </submittedName>
</protein>
<proteinExistence type="predicted"/>
<sequence>MSLYSYRNSKEEMVVGSLTVNPAGSETIPFQTACVDYKRTTTAPWELYSHQTIGFNKNIDYNTKLVKNAGGFYVLPHFNEETGILKDFRDTMRLFMEGSFFQVVPRTGAMPAMPWAEFLNHPEDFLHPELIVDGILTRPDAMPSTDLRAFAGCIHRFQAANTTISIFDDENIISAAMLDR</sequence>
<dbReference type="Proteomes" id="UP000620124">
    <property type="component" value="Unassembled WGS sequence"/>
</dbReference>
<name>A0A8H6Z3I1_9AGAR</name>